<evidence type="ECO:0000259" key="14">
    <source>
        <dbReference type="Pfam" id="PF01593"/>
    </source>
</evidence>
<evidence type="ECO:0000256" key="13">
    <source>
        <dbReference type="SAM" id="MobiDB-lite"/>
    </source>
</evidence>
<dbReference type="SUPFAM" id="SSF51905">
    <property type="entry name" value="FAD/NAD(P)-binding domain"/>
    <property type="match status" value="1"/>
</dbReference>
<keyword evidence="12" id="KW-0963">Cytoplasm</keyword>
<evidence type="ECO:0000256" key="10">
    <source>
        <dbReference type="ARBA" id="ARBA00023002"/>
    </source>
</evidence>
<evidence type="ECO:0000256" key="3">
    <source>
        <dbReference type="ARBA" id="ARBA00002185"/>
    </source>
</evidence>
<dbReference type="Pfam" id="PF01593">
    <property type="entry name" value="Amino_oxidase"/>
    <property type="match status" value="1"/>
</dbReference>
<reference evidence="16" key="1">
    <citation type="journal article" date="2019" name="Int. J. Syst. Evol. Microbiol.">
        <title>The Global Catalogue of Microorganisms (GCM) 10K type strain sequencing project: providing services to taxonomists for standard genome sequencing and annotation.</title>
        <authorList>
            <consortium name="The Broad Institute Genomics Platform"/>
            <consortium name="The Broad Institute Genome Sequencing Center for Infectious Disease"/>
            <person name="Wu L."/>
            <person name="Ma J."/>
        </authorList>
    </citation>
    <scope>NUCLEOTIDE SEQUENCE [LARGE SCALE GENOMIC DNA]</scope>
    <source>
        <strain evidence="16">JCM 16702</strain>
    </source>
</reference>
<comment type="cofactor">
    <cofactor evidence="2 12">
        <name>FAD</name>
        <dbReference type="ChEBI" id="CHEBI:57692"/>
    </cofactor>
</comment>
<evidence type="ECO:0000256" key="1">
    <source>
        <dbReference type="ARBA" id="ARBA00001755"/>
    </source>
</evidence>
<dbReference type="Gene3D" id="3.90.660.20">
    <property type="entry name" value="Protoporphyrinogen oxidase, mitochondrial, domain 2"/>
    <property type="match status" value="1"/>
</dbReference>
<keyword evidence="10 12" id="KW-0560">Oxidoreductase</keyword>
<feature type="compositionally biased region" description="Basic and acidic residues" evidence="13">
    <location>
        <begin position="473"/>
        <end position="482"/>
    </location>
</feature>
<evidence type="ECO:0000256" key="4">
    <source>
        <dbReference type="ARBA" id="ARBA00004744"/>
    </source>
</evidence>
<feature type="domain" description="Amine oxidase" evidence="14">
    <location>
        <begin position="20"/>
        <end position="468"/>
    </location>
</feature>
<keyword evidence="16" id="KW-1185">Reference proteome</keyword>
<comment type="catalytic activity">
    <reaction evidence="1">
        <text>coproporphyrinogen III + 3 O2 = coproporphyrin III + 3 H2O2</text>
        <dbReference type="Rhea" id="RHEA:43436"/>
        <dbReference type="ChEBI" id="CHEBI:15379"/>
        <dbReference type="ChEBI" id="CHEBI:16240"/>
        <dbReference type="ChEBI" id="CHEBI:57309"/>
        <dbReference type="ChEBI" id="CHEBI:131725"/>
        <dbReference type="EC" id="1.3.3.15"/>
    </reaction>
    <physiologicalReaction direction="left-to-right" evidence="1">
        <dbReference type="Rhea" id="RHEA:43437"/>
    </physiologicalReaction>
</comment>
<comment type="caution">
    <text evidence="15">The sequence shown here is derived from an EMBL/GenBank/DDBJ whole genome shotgun (WGS) entry which is preliminary data.</text>
</comment>
<evidence type="ECO:0000313" key="15">
    <source>
        <dbReference type="EMBL" id="GAA4096676.1"/>
    </source>
</evidence>
<evidence type="ECO:0000256" key="12">
    <source>
        <dbReference type="RuleBase" id="RU364052"/>
    </source>
</evidence>
<protein>
    <recommendedName>
        <fullName evidence="7 12">Coproporphyrinogen III oxidase</fullName>
        <ecNumber evidence="6 12">1.3.3.15</ecNumber>
    </recommendedName>
</protein>
<proteinExistence type="inferred from homology"/>
<dbReference type="PANTHER" id="PTHR42923">
    <property type="entry name" value="PROTOPORPHYRINOGEN OXIDASE"/>
    <property type="match status" value="1"/>
</dbReference>
<evidence type="ECO:0000256" key="8">
    <source>
        <dbReference type="ARBA" id="ARBA00022630"/>
    </source>
</evidence>
<comment type="function">
    <text evidence="3 12">Involved in coproporphyrin-dependent heme b biosynthesis. Catalyzes the oxidation of coproporphyrinogen III to coproporphyrin III.</text>
</comment>
<feature type="region of interest" description="Disordered" evidence="13">
    <location>
        <begin position="473"/>
        <end position="511"/>
    </location>
</feature>
<dbReference type="Gene3D" id="3.50.50.60">
    <property type="entry name" value="FAD/NAD(P)-binding domain"/>
    <property type="match status" value="1"/>
</dbReference>
<dbReference type="InterPro" id="IPR036188">
    <property type="entry name" value="FAD/NAD-bd_sf"/>
</dbReference>
<dbReference type="EC" id="1.3.3.15" evidence="6 12"/>
<dbReference type="InterPro" id="IPR004572">
    <property type="entry name" value="Protoporphyrinogen_oxidase"/>
</dbReference>
<organism evidence="15 16">
    <name type="scientific">Actinomadura miaoliensis</name>
    <dbReference type="NCBI Taxonomy" id="430685"/>
    <lineage>
        <taxon>Bacteria</taxon>
        <taxon>Bacillati</taxon>
        <taxon>Actinomycetota</taxon>
        <taxon>Actinomycetes</taxon>
        <taxon>Streptosporangiales</taxon>
        <taxon>Thermomonosporaceae</taxon>
        <taxon>Actinomadura</taxon>
    </lineage>
</organism>
<evidence type="ECO:0000256" key="6">
    <source>
        <dbReference type="ARBA" id="ARBA00012402"/>
    </source>
</evidence>
<dbReference type="Proteomes" id="UP001500683">
    <property type="component" value="Unassembled WGS sequence"/>
</dbReference>
<dbReference type="EMBL" id="BAAAZG010000055">
    <property type="protein sequence ID" value="GAA4096676.1"/>
    <property type="molecule type" value="Genomic_DNA"/>
</dbReference>
<evidence type="ECO:0000256" key="2">
    <source>
        <dbReference type="ARBA" id="ARBA00001974"/>
    </source>
</evidence>
<dbReference type="RefSeq" id="WP_344956243.1">
    <property type="nucleotide sequence ID" value="NZ_BAAAZG010000055.1"/>
</dbReference>
<dbReference type="InterPro" id="IPR050464">
    <property type="entry name" value="Zeta_carotene_desat/Oxidored"/>
</dbReference>
<dbReference type="PANTHER" id="PTHR42923:SF3">
    <property type="entry name" value="PROTOPORPHYRINOGEN OXIDASE"/>
    <property type="match status" value="1"/>
</dbReference>
<dbReference type="InterPro" id="IPR002937">
    <property type="entry name" value="Amino_oxidase"/>
</dbReference>
<dbReference type="NCBIfam" id="TIGR00562">
    <property type="entry name" value="proto_IX_ox"/>
    <property type="match status" value="1"/>
</dbReference>
<evidence type="ECO:0000256" key="7">
    <source>
        <dbReference type="ARBA" id="ARBA00019046"/>
    </source>
</evidence>
<dbReference type="Gene3D" id="1.10.3110.10">
    <property type="entry name" value="protoporphyrinogen ix oxidase, domain 3"/>
    <property type="match status" value="1"/>
</dbReference>
<evidence type="ECO:0000313" key="16">
    <source>
        <dbReference type="Proteomes" id="UP001500683"/>
    </source>
</evidence>
<gene>
    <name evidence="15" type="primary">hemG</name>
    <name evidence="15" type="ORF">GCM10022214_70550</name>
</gene>
<comment type="subcellular location">
    <subcellularLocation>
        <location evidence="12">Cytoplasm</location>
    </subcellularLocation>
</comment>
<keyword evidence="11 12" id="KW-0350">Heme biosynthesis</keyword>
<name>A0ABP7WUC1_9ACTN</name>
<keyword evidence="8 12" id="KW-0285">Flavoprotein</keyword>
<dbReference type="SUPFAM" id="SSF54373">
    <property type="entry name" value="FAD-linked reductases, C-terminal domain"/>
    <property type="match status" value="1"/>
</dbReference>
<sequence>MTEREANGGRPHAVVIGGGIAGLTAARQLLRGGARVTVLEGSPDIGGKLRVSEVGGIPVDEGAEAMLARRPEGLELVRDLGRAGDLVHPGTTSSAIFSHGALRPLPSGQVMGVPSDLAALARAQVLSPMGLARVPLDLVLPATPRGASDVSVADYVGARLGREVVDRLVEPLLGGVYAGRVEELSFEATMASVAVASRSHRSLISAVRGIRQAAPGNPGPVFATLAGGLGSLPHLVADAITAGGGTVRTGAMVRGLRRTPTGWRLTVGPARSPEYLDADAVVVAVPAAPAARLLADEVPAASRELARIDYASMAIVTLVYPVSAFPRLPRVSGYLVPAVEGREVKAVTFSSVKWPHLRESAPDLIAVRCSIGRYGEEHTLQRSDDDLRAAAVTELAVTCGLDELPIACRVTRWGGGLPQYNVGHADVVARIRAAVAGQPGLAVAGAAYDGLGIPACIATARAAATRVLEHLDSRGELSHGSDGEGEQAQGAGPEPGDPLHDVVGIPGEDPR</sequence>
<evidence type="ECO:0000256" key="11">
    <source>
        <dbReference type="ARBA" id="ARBA00023133"/>
    </source>
</evidence>
<evidence type="ECO:0000256" key="5">
    <source>
        <dbReference type="ARBA" id="ARBA00008310"/>
    </source>
</evidence>
<evidence type="ECO:0000256" key="9">
    <source>
        <dbReference type="ARBA" id="ARBA00022827"/>
    </source>
</evidence>
<comment type="pathway">
    <text evidence="4 12">Porphyrin-containing compound metabolism; protoheme biosynthesis.</text>
</comment>
<keyword evidence="9 12" id="KW-0274">FAD</keyword>
<comment type="similarity">
    <text evidence="5 12">Belongs to the protoporphyrinogen/coproporphyrinogen oxidase family. Coproporphyrinogen III oxidase subfamily.</text>
</comment>
<accession>A0ABP7WUC1</accession>